<sequence length="354" mass="38369">MSGRELSRRFHASVVSPLLNGIPHAAALLGEGSEVLGFDDDVSPDHDFGPRCQVYVAADDIPAARAALDGLPEEFEGLVVRYARTDGSAGHQVEVTTPRDFFTARLAVDPADGMSLADWLLTPTQRFATLADGPVFADPDGALAARQDALRWYPEDVWRYALAAAWLRVGQEEAFVGRTGGRGDELGSAILGARLTRELVRLAFLVERRWAPYAKWLGTAFRALPIAARLGPLLDETLHARDWRSREAALVRAGAVLAEATNALGLAEAVDPEPHRFHTRDIRVIGGERFTEALAPAITDPEVRALLERLGSRSDRPVGRLVGTIDQAADSSDVLANTDRFRAARAMLGLLPES</sequence>
<protein>
    <recommendedName>
        <fullName evidence="1">DUF4037 domain-containing protein</fullName>
    </recommendedName>
</protein>
<dbReference type="EMBL" id="JACHGT010000001">
    <property type="protein sequence ID" value="MBB6032364.1"/>
    <property type="molecule type" value="Genomic_DNA"/>
</dbReference>
<evidence type="ECO:0000259" key="1">
    <source>
        <dbReference type="Pfam" id="PF13228"/>
    </source>
</evidence>
<gene>
    <name evidence="2" type="ORF">HNR73_000206</name>
</gene>
<dbReference type="Proteomes" id="UP000548476">
    <property type="component" value="Unassembled WGS sequence"/>
</dbReference>
<dbReference type="Pfam" id="PF13228">
    <property type="entry name" value="DUF4037"/>
    <property type="match status" value="1"/>
</dbReference>
<dbReference type="AlphaFoldDB" id="A0A841F9E0"/>
<proteinExistence type="predicted"/>
<name>A0A841F9E0_9ACTN</name>
<feature type="domain" description="DUF4037" evidence="1">
    <location>
        <begin position="119"/>
        <end position="217"/>
    </location>
</feature>
<keyword evidence="3" id="KW-1185">Reference proteome</keyword>
<reference evidence="2 3" key="1">
    <citation type="submission" date="2020-08" db="EMBL/GenBank/DDBJ databases">
        <title>Genomic Encyclopedia of Type Strains, Phase IV (KMG-IV): sequencing the most valuable type-strain genomes for metagenomic binning, comparative biology and taxonomic classification.</title>
        <authorList>
            <person name="Goeker M."/>
        </authorList>
    </citation>
    <scope>NUCLEOTIDE SEQUENCE [LARGE SCALE GENOMIC DNA]</scope>
    <source>
        <strain evidence="2 3">YIM 65646</strain>
    </source>
</reference>
<dbReference type="InterPro" id="IPR025117">
    <property type="entry name" value="DUF4037"/>
</dbReference>
<evidence type="ECO:0000313" key="3">
    <source>
        <dbReference type="Proteomes" id="UP000548476"/>
    </source>
</evidence>
<accession>A0A841F9E0</accession>
<evidence type="ECO:0000313" key="2">
    <source>
        <dbReference type="EMBL" id="MBB6032364.1"/>
    </source>
</evidence>
<dbReference type="RefSeq" id="WP_184785276.1">
    <property type="nucleotide sequence ID" value="NZ_BONT01000064.1"/>
</dbReference>
<organism evidence="2 3">
    <name type="scientific">Phytomonospora endophytica</name>
    <dbReference type="NCBI Taxonomy" id="714109"/>
    <lineage>
        <taxon>Bacteria</taxon>
        <taxon>Bacillati</taxon>
        <taxon>Actinomycetota</taxon>
        <taxon>Actinomycetes</taxon>
        <taxon>Micromonosporales</taxon>
        <taxon>Micromonosporaceae</taxon>
        <taxon>Phytomonospora</taxon>
    </lineage>
</organism>
<comment type="caution">
    <text evidence="2">The sequence shown here is derived from an EMBL/GenBank/DDBJ whole genome shotgun (WGS) entry which is preliminary data.</text>
</comment>